<dbReference type="EMBL" id="CAADRM010000105">
    <property type="protein sequence ID" value="VFU15344.1"/>
    <property type="molecule type" value="Genomic_DNA"/>
</dbReference>
<accession>A0A485M194</accession>
<proteinExistence type="predicted"/>
<dbReference type="SUPFAM" id="SSF111321">
    <property type="entry name" value="AF1104-like"/>
    <property type="match status" value="1"/>
</dbReference>
<dbReference type="InterPro" id="IPR014444">
    <property type="entry name" value="PH1575-like"/>
</dbReference>
<feature type="domain" description="Damage-control phosphatase ARMT1-like metal-binding" evidence="1">
    <location>
        <begin position="3"/>
        <end position="276"/>
    </location>
</feature>
<organism evidence="2">
    <name type="scientific">anaerobic digester metagenome</name>
    <dbReference type="NCBI Taxonomy" id="1263854"/>
    <lineage>
        <taxon>unclassified sequences</taxon>
        <taxon>metagenomes</taxon>
        <taxon>ecological metagenomes</taxon>
    </lineage>
</organism>
<sequence>MHTQVECIACLTKQAAGLAREFLAPHKREPFMRRVLEGLARFDCDAPPPLFTREIYRIYRDMDGKGDPYGEKKRHSNEQALSLAPRLRRIIASRPDMLEAALRMAVAGNIIDFGLGAHGCEEIAVEDTIMNALDSSFAVNDIPELIERLRKAEHVLYVADNAGEIVLDRIFIEHIGPDRVTCAVRSAPVINDATLTDAAQAGLDRLCRVIPSGSEAPGTPLSLCSEEFLECFAAADLVISKGQGNFETLDAPGREVFHLFMVKCPVVSQEVDVPMGSFMAMKRG</sequence>
<dbReference type="Pfam" id="PF01937">
    <property type="entry name" value="ARMT1-like_dom"/>
    <property type="match status" value="1"/>
</dbReference>
<evidence type="ECO:0000259" key="1">
    <source>
        <dbReference type="Pfam" id="PF01937"/>
    </source>
</evidence>
<dbReference type="PIRSF" id="PIRSF006593">
    <property type="entry name" value="UCP006593"/>
    <property type="match status" value="1"/>
</dbReference>
<gene>
    <name evidence="2" type="ORF">SCFA_410012</name>
</gene>
<dbReference type="InterPro" id="IPR002791">
    <property type="entry name" value="ARMT1-like_metal-bd"/>
</dbReference>
<dbReference type="Gene3D" id="3.40.50.10880">
    <property type="entry name" value="Uncharacterised protein PF01937, DUF89, domain 3"/>
    <property type="match status" value="1"/>
</dbReference>
<dbReference type="InterPro" id="IPR036075">
    <property type="entry name" value="ARMT-1-like_metal-bd_sf"/>
</dbReference>
<name>A0A485M194_9ZZZZ</name>
<dbReference type="Gene3D" id="1.10.285.20">
    <property type="entry name" value="Uncharacterised protein PF01937, DUF89, domain 2"/>
    <property type="match status" value="1"/>
</dbReference>
<dbReference type="AlphaFoldDB" id="A0A485M194"/>
<protein>
    <recommendedName>
        <fullName evidence="1">Damage-control phosphatase ARMT1-like metal-binding domain-containing protein</fullName>
    </recommendedName>
</protein>
<reference evidence="2" key="1">
    <citation type="submission" date="2019-03" db="EMBL/GenBank/DDBJ databases">
        <authorList>
            <person name="Hao L."/>
        </authorList>
    </citation>
    <scope>NUCLEOTIDE SEQUENCE</scope>
</reference>
<evidence type="ECO:0000313" key="2">
    <source>
        <dbReference type="EMBL" id="VFU15344.1"/>
    </source>
</evidence>